<dbReference type="Gene3D" id="3.40.30.10">
    <property type="entry name" value="Glutaredoxin"/>
    <property type="match status" value="3"/>
</dbReference>
<proteinExistence type="inferred from homology"/>
<dbReference type="InterPro" id="IPR010987">
    <property type="entry name" value="Glutathione-S-Trfase_C-like"/>
</dbReference>
<evidence type="ECO:0000256" key="2">
    <source>
        <dbReference type="ARBA" id="ARBA00003701"/>
    </source>
</evidence>
<feature type="domain" description="GST C-terminal" evidence="10">
    <location>
        <begin position="285"/>
        <end position="403"/>
    </location>
</feature>
<evidence type="ECO:0000256" key="7">
    <source>
        <dbReference type="ARBA" id="ARBA00022679"/>
    </source>
</evidence>
<dbReference type="WBParaSite" id="maker-uti_cns_0008142-snap-gene-0.9-mRNA-1">
    <property type="protein sequence ID" value="maker-uti_cns_0008142-snap-gene-0.9-mRNA-1"/>
    <property type="gene ID" value="maker-uti_cns_0008142-snap-gene-0.9"/>
</dbReference>
<name>A0A1I8HV54_9PLAT</name>
<keyword evidence="11" id="KW-1185">Reference proteome</keyword>
<dbReference type="SUPFAM" id="SSF52833">
    <property type="entry name" value="Thioredoxin-like"/>
    <property type="match status" value="3"/>
</dbReference>
<dbReference type="InterPro" id="IPR004045">
    <property type="entry name" value="Glutathione_S-Trfase_N"/>
</dbReference>
<dbReference type="InterPro" id="IPR004046">
    <property type="entry name" value="GST_C"/>
</dbReference>
<dbReference type="PROSITE" id="PS50405">
    <property type="entry name" value="GST_CTER"/>
    <property type="match status" value="3"/>
</dbReference>
<evidence type="ECO:0000259" key="10">
    <source>
        <dbReference type="PROSITE" id="PS50405"/>
    </source>
</evidence>
<dbReference type="FunFam" id="1.20.1050.10:FF:000020">
    <property type="entry name" value="Glutathione S-transferase P 1"/>
    <property type="match status" value="3"/>
</dbReference>
<keyword evidence="7" id="KW-0808">Transferase</keyword>
<dbReference type="SFLD" id="SFLDG00363">
    <property type="entry name" value="AMPS_(cytGST):_Alpha-__Mu-__Pi"/>
    <property type="match status" value="2"/>
</dbReference>
<dbReference type="InterPro" id="IPR003082">
    <property type="entry name" value="GST_pi"/>
</dbReference>
<feature type="domain" description="GST N-terminal" evidence="9">
    <location>
        <begin position="4"/>
        <end position="81"/>
    </location>
</feature>
<dbReference type="CDD" id="cd03039">
    <property type="entry name" value="GST_N_Sigma_like"/>
    <property type="match status" value="3"/>
</dbReference>
<dbReference type="GO" id="GO:0004364">
    <property type="term" value="F:glutathione transferase activity"/>
    <property type="evidence" value="ECO:0007669"/>
    <property type="project" value="UniProtKB-EC"/>
</dbReference>
<comment type="subunit">
    <text evidence="5">Homodimer.</text>
</comment>
<organism evidence="11 12">
    <name type="scientific">Macrostomum lignano</name>
    <dbReference type="NCBI Taxonomy" id="282301"/>
    <lineage>
        <taxon>Eukaryota</taxon>
        <taxon>Metazoa</taxon>
        <taxon>Spiralia</taxon>
        <taxon>Lophotrochozoa</taxon>
        <taxon>Platyhelminthes</taxon>
        <taxon>Rhabditophora</taxon>
        <taxon>Macrostomorpha</taxon>
        <taxon>Macrostomida</taxon>
        <taxon>Macrostomidae</taxon>
        <taxon>Macrostomum</taxon>
    </lineage>
</organism>
<feature type="domain" description="GST N-terminal" evidence="9">
    <location>
        <begin position="421"/>
        <end position="499"/>
    </location>
</feature>
<comment type="function">
    <text evidence="2">Conjugation of reduced glutathione to a wide number of exogenous and endogenous hydrophobic electrophiles.</text>
</comment>
<comment type="function">
    <text evidence="1">GST isoenzymes appear to play a central role in the parasite detoxification system. Other functions are also suspected including a role in increasing the solubility of haematin in the parasite gut.</text>
</comment>
<feature type="domain" description="GST C-terminal" evidence="10">
    <location>
        <begin position="83"/>
        <end position="203"/>
    </location>
</feature>
<dbReference type="SUPFAM" id="SSF47616">
    <property type="entry name" value="GST C-terminal domain-like"/>
    <property type="match status" value="3"/>
</dbReference>
<dbReference type="AlphaFoldDB" id="A0A1I8HV54"/>
<dbReference type="PROSITE" id="PS50404">
    <property type="entry name" value="GST_NTER"/>
    <property type="match status" value="3"/>
</dbReference>
<evidence type="ECO:0000256" key="3">
    <source>
        <dbReference type="ARBA" id="ARBA00005861"/>
    </source>
</evidence>
<evidence type="ECO:0000256" key="5">
    <source>
        <dbReference type="ARBA" id="ARBA00011738"/>
    </source>
</evidence>
<evidence type="ECO:0000256" key="4">
    <source>
        <dbReference type="ARBA" id="ARBA00007297"/>
    </source>
</evidence>
<dbReference type="Pfam" id="PF14497">
    <property type="entry name" value="GST_C_3"/>
    <property type="match status" value="3"/>
</dbReference>
<dbReference type="InterPro" id="IPR036249">
    <property type="entry name" value="Thioredoxin-like_sf"/>
</dbReference>
<dbReference type="InterPro" id="IPR040079">
    <property type="entry name" value="Glutathione_S-Trfase"/>
</dbReference>
<dbReference type="Pfam" id="PF13417">
    <property type="entry name" value="GST_N_3"/>
    <property type="match status" value="2"/>
</dbReference>
<reference evidence="12" key="1">
    <citation type="submission" date="2016-11" db="UniProtKB">
        <authorList>
            <consortium name="WormBaseParasite"/>
        </authorList>
    </citation>
    <scope>IDENTIFICATION</scope>
</reference>
<protein>
    <recommendedName>
        <fullName evidence="6">glutathione transferase</fullName>
        <ecNumber evidence="6">2.5.1.18</ecNumber>
    </recommendedName>
    <alternativeName>
        <fullName evidence="8">GST class-pi</fullName>
    </alternativeName>
</protein>
<evidence type="ECO:0000256" key="6">
    <source>
        <dbReference type="ARBA" id="ARBA00012452"/>
    </source>
</evidence>
<dbReference type="PANTHER" id="PTHR11571">
    <property type="entry name" value="GLUTATHIONE S-TRANSFERASE"/>
    <property type="match status" value="1"/>
</dbReference>
<dbReference type="PANTHER" id="PTHR11571:SF141">
    <property type="entry name" value="GLUTATHIONE S-TRANSFERASE"/>
    <property type="match status" value="1"/>
</dbReference>
<dbReference type="SFLD" id="SFLDS00019">
    <property type="entry name" value="Glutathione_Transferase_(cytos"/>
    <property type="match status" value="3"/>
</dbReference>
<dbReference type="GO" id="GO:0006749">
    <property type="term" value="P:glutathione metabolic process"/>
    <property type="evidence" value="ECO:0007669"/>
    <property type="project" value="TreeGrafter"/>
</dbReference>
<dbReference type="Gene3D" id="1.20.1050.10">
    <property type="match status" value="3"/>
</dbReference>
<comment type="similarity">
    <text evidence="3">Belongs to the GST superfamily. Mu family.</text>
</comment>
<dbReference type="Proteomes" id="UP000095280">
    <property type="component" value="Unplaced"/>
</dbReference>
<dbReference type="SFLD" id="SFLDG01205">
    <property type="entry name" value="AMPS.1"/>
    <property type="match status" value="2"/>
</dbReference>
<feature type="domain" description="GST N-terminal" evidence="9">
    <location>
        <begin position="205"/>
        <end position="283"/>
    </location>
</feature>
<evidence type="ECO:0000313" key="11">
    <source>
        <dbReference type="Proteomes" id="UP000095280"/>
    </source>
</evidence>
<comment type="similarity">
    <text evidence="4">Belongs to the GST superfamily. Pi family.</text>
</comment>
<dbReference type="PRINTS" id="PR01268">
    <property type="entry name" value="GSTRNSFRASEP"/>
</dbReference>
<dbReference type="InterPro" id="IPR036282">
    <property type="entry name" value="Glutathione-S-Trfase_C_sf"/>
</dbReference>
<feature type="domain" description="GST C-terminal" evidence="10">
    <location>
        <begin position="501"/>
        <end position="614"/>
    </location>
</feature>
<evidence type="ECO:0000259" key="9">
    <source>
        <dbReference type="PROSITE" id="PS50404"/>
    </source>
</evidence>
<accession>A0A1I8HV54</accession>
<dbReference type="EC" id="2.5.1.18" evidence="6"/>
<evidence type="ECO:0000256" key="8">
    <source>
        <dbReference type="ARBA" id="ARBA00032759"/>
    </source>
</evidence>
<evidence type="ECO:0000313" key="12">
    <source>
        <dbReference type="WBParaSite" id="maker-uti_cns_0008142-snap-gene-0.9-mRNA-1"/>
    </source>
</evidence>
<sequence>MSGNKYEFMYFPVKGYGNMVRIVLEDQGIPYEYKPVGENWPQVKPTTPFGQVPVLTVNGSTQIAQSHTIARYLGREHGLMGSNNIEQAQIEMWIDQSADLRKKFAKMIYTDYENGLKPFLESIPTELAPFEKQLTGDSAHLLFGKLTLADYIVFDVLHVLTALSPTCLDSSPHVKAFYTSFGARKNLRAFLEKPEIKSMNRNVQQHLRADLFPSERPGQHDPSDLEDQSIKYKFNLITKDTWADFKPTTPFGQLPVLTINGKTKISQSHTIARYLGREHGLMGSNNIEQAQIEMWIDQTIDIRTKFLRMIYENYEAGKQPFIDSIPAQLEPFEKQLTGDSAHLLFGKLTLADYIVFDVLLVLTALSPTCLDSSPHVKAFYTSFGARKNLHAFLEKPEIKSMKFTGSMHKKLHTISTAMSSNTYELTYFPVKGLGNMIRLILEDQSIEYKFNLITKDTWAEVKPTTPFGQLPVLTINGETKISQSHTIARYLGREHGLMGSNNIEQAQIEMWIDQTIDIRMKFLRMIYENYEPASSPLLEPFEKQLASQEDKTHLLLGKITLVDYIFFDLLLALVALSPSCTDSLPSVKAFYEAFGGREKIAAFLNRDDIKEAKFTGTDHL</sequence>
<evidence type="ECO:0000256" key="1">
    <source>
        <dbReference type="ARBA" id="ARBA00002446"/>
    </source>
</evidence>
<dbReference type="InterPro" id="IPR050213">
    <property type="entry name" value="GST_superfamily"/>
</dbReference>